<dbReference type="AlphaFoldDB" id="A0A8X6S5P7"/>
<proteinExistence type="predicted"/>
<keyword evidence="2" id="KW-0548">Nucleotidyltransferase</keyword>
<keyword evidence="2" id="KW-0695">RNA-directed DNA polymerase</keyword>
<dbReference type="Proteomes" id="UP000887159">
    <property type="component" value="Unassembled WGS sequence"/>
</dbReference>
<dbReference type="EMBL" id="BMAU01021279">
    <property type="protein sequence ID" value="GFY07922.1"/>
    <property type="molecule type" value="Genomic_DNA"/>
</dbReference>
<evidence type="ECO:0000259" key="1">
    <source>
        <dbReference type="Pfam" id="PF14529"/>
    </source>
</evidence>
<gene>
    <name evidence="2" type="primary">jockeypol_1</name>
    <name evidence="2" type="ORF">TNCV_2579541</name>
</gene>
<dbReference type="GO" id="GO:0003964">
    <property type="term" value="F:RNA-directed DNA polymerase activity"/>
    <property type="evidence" value="ECO:0007669"/>
    <property type="project" value="UniProtKB-KW"/>
</dbReference>
<reference evidence="2" key="1">
    <citation type="submission" date="2020-08" db="EMBL/GenBank/DDBJ databases">
        <title>Multicomponent nature underlies the extraordinary mechanical properties of spider dragline silk.</title>
        <authorList>
            <person name="Kono N."/>
            <person name="Nakamura H."/>
            <person name="Mori M."/>
            <person name="Yoshida Y."/>
            <person name="Ohtoshi R."/>
            <person name="Malay A.D."/>
            <person name="Moran D.A.P."/>
            <person name="Tomita M."/>
            <person name="Numata K."/>
            <person name="Arakawa K."/>
        </authorList>
    </citation>
    <scope>NUCLEOTIDE SEQUENCE</scope>
</reference>
<comment type="caution">
    <text evidence="2">The sequence shown here is derived from an EMBL/GenBank/DDBJ whole genome shotgun (WGS) entry which is preliminary data.</text>
</comment>
<feature type="domain" description="Endonuclease/exonuclease/phosphatase" evidence="1">
    <location>
        <begin position="1"/>
        <end position="78"/>
    </location>
</feature>
<accession>A0A8X6S5P7</accession>
<evidence type="ECO:0000313" key="2">
    <source>
        <dbReference type="EMBL" id="GFY07922.1"/>
    </source>
</evidence>
<dbReference type="Gene3D" id="3.60.10.10">
    <property type="entry name" value="Endonuclease/exonuclease/phosphatase"/>
    <property type="match status" value="1"/>
</dbReference>
<dbReference type="SUPFAM" id="SSF56219">
    <property type="entry name" value="DNase I-like"/>
    <property type="match status" value="1"/>
</dbReference>
<evidence type="ECO:0000313" key="3">
    <source>
        <dbReference type="Proteomes" id="UP000887159"/>
    </source>
</evidence>
<protein>
    <submittedName>
        <fullName evidence="2">RNA-directed DNA polymerase from mobile element jockey</fullName>
    </submittedName>
</protein>
<dbReference type="InterPro" id="IPR005135">
    <property type="entry name" value="Endo/exonuclease/phosphatase"/>
</dbReference>
<dbReference type="InterPro" id="IPR036691">
    <property type="entry name" value="Endo/exonu/phosph_ase_sf"/>
</dbReference>
<keyword evidence="3" id="KW-1185">Reference proteome</keyword>
<organism evidence="2 3">
    <name type="scientific">Trichonephila clavipes</name>
    <name type="common">Golden silk orbweaver</name>
    <name type="synonym">Nephila clavipes</name>
    <dbReference type="NCBI Taxonomy" id="2585209"/>
    <lineage>
        <taxon>Eukaryota</taxon>
        <taxon>Metazoa</taxon>
        <taxon>Ecdysozoa</taxon>
        <taxon>Arthropoda</taxon>
        <taxon>Chelicerata</taxon>
        <taxon>Arachnida</taxon>
        <taxon>Araneae</taxon>
        <taxon>Araneomorphae</taxon>
        <taxon>Entelegynae</taxon>
        <taxon>Araneoidea</taxon>
        <taxon>Nephilidae</taxon>
        <taxon>Trichonephila</taxon>
    </lineage>
</organism>
<name>A0A8X6S5P7_TRICX</name>
<keyword evidence="2" id="KW-0808">Transferase</keyword>
<dbReference type="Pfam" id="PF14529">
    <property type="entry name" value="Exo_endo_phos_2"/>
    <property type="match status" value="1"/>
</dbReference>
<sequence>MGDFSAKHNSWGCDVNNFRGTNLNNYIERSGYRVLAPSTPTRYGYNSTTTLDFAITLNVDWACTATPRSHLSSDHKPVTIDFITNPHFFSLPNKRYTNMKTNWENFTQNITVTDNFALSDANTPENIDEQIAAFTDRLHHAYINASKPLKQNDTFYISRDLNQLFKERNRVRKPWHYTRSAADKTL</sequence>